<dbReference type="Pfam" id="PF03544">
    <property type="entry name" value="TonB_C"/>
    <property type="match status" value="1"/>
</dbReference>
<evidence type="ECO:0000256" key="1">
    <source>
        <dbReference type="ARBA" id="ARBA00004383"/>
    </source>
</evidence>
<keyword evidence="7" id="KW-0653">Protein transport</keyword>
<dbReference type="EMBL" id="VYXP01000006">
    <property type="protein sequence ID" value="KAA9131060.1"/>
    <property type="molecule type" value="Genomic_DNA"/>
</dbReference>
<dbReference type="AlphaFoldDB" id="A0A5N0T815"/>
<evidence type="ECO:0000256" key="10">
    <source>
        <dbReference type="SAM" id="MobiDB-lite"/>
    </source>
</evidence>
<dbReference type="SUPFAM" id="SSF74653">
    <property type="entry name" value="TolA/TonB C-terminal domain"/>
    <property type="match status" value="1"/>
</dbReference>
<evidence type="ECO:0000313" key="12">
    <source>
        <dbReference type="EMBL" id="KAA9131060.1"/>
    </source>
</evidence>
<gene>
    <name evidence="12" type="ORF">F3N42_10940</name>
</gene>
<dbReference type="PANTHER" id="PTHR33446">
    <property type="entry name" value="PROTEIN TONB-RELATED"/>
    <property type="match status" value="1"/>
</dbReference>
<keyword evidence="4" id="KW-1003">Cell membrane</keyword>
<proteinExistence type="inferred from homology"/>
<dbReference type="Proteomes" id="UP000325372">
    <property type="component" value="Unassembled WGS sequence"/>
</dbReference>
<dbReference type="GO" id="GO:0005886">
    <property type="term" value="C:plasma membrane"/>
    <property type="evidence" value="ECO:0007669"/>
    <property type="project" value="UniProtKB-SubCell"/>
</dbReference>
<dbReference type="InterPro" id="IPR037682">
    <property type="entry name" value="TonB_C"/>
</dbReference>
<evidence type="ECO:0000256" key="2">
    <source>
        <dbReference type="ARBA" id="ARBA00006555"/>
    </source>
</evidence>
<reference evidence="12 13" key="1">
    <citation type="submission" date="2019-09" db="EMBL/GenBank/DDBJ databases">
        <title>Wenzhouxiangella sp. Genome sequencing and assembly.</title>
        <authorList>
            <person name="Zhang R."/>
        </authorList>
    </citation>
    <scope>NUCLEOTIDE SEQUENCE [LARGE SCALE GENOMIC DNA]</scope>
    <source>
        <strain evidence="12 13">W260</strain>
    </source>
</reference>
<keyword evidence="9" id="KW-0472">Membrane</keyword>
<dbReference type="PROSITE" id="PS52015">
    <property type="entry name" value="TONB_CTD"/>
    <property type="match status" value="1"/>
</dbReference>
<feature type="compositionally biased region" description="Pro residues" evidence="10">
    <location>
        <begin position="60"/>
        <end position="73"/>
    </location>
</feature>
<dbReference type="InterPro" id="IPR051045">
    <property type="entry name" value="TonB-dependent_transducer"/>
</dbReference>
<dbReference type="GO" id="GO:0055085">
    <property type="term" value="P:transmembrane transport"/>
    <property type="evidence" value="ECO:0007669"/>
    <property type="project" value="InterPro"/>
</dbReference>
<comment type="similarity">
    <text evidence="2">Belongs to the TonB family.</text>
</comment>
<name>A0A5N0T815_9GAMM</name>
<keyword evidence="8" id="KW-1133">Transmembrane helix</keyword>
<keyword evidence="6" id="KW-0812">Transmembrane</keyword>
<dbReference type="Gene3D" id="3.30.1150.10">
    <property type="match status" value="1"/>
</dbReference>
<evidence type="ECO:0000256" key="6">
    <source>
        <dbReference type="ARBA" id="ARBA00022692"/>
    </source>
</evidence>
<evidence type="ECO:0000256" key="9">
    <source>
        <dbReference type="ARBA" id="ARBA00023136"/>
    </source>
</evidence>
<keyword evidence="13" id="KW-1185">Reference proteome</keyword>
<keyword evidence="3" id="KW-0813">Transport</keyword>
<dbReference type="PANTHER" id="PTHR33446:SF14">
    <property type="entry name" value="PROTEIN TONB"/>
    <property type="match status" value="1"/>
</dbReference>
<sequence length="179" mass="20029">MQRLIEGTEMELIDEPRRALLDFVRVKREPTPEKKQPEVIKPPAPEKQPPRPEPTWDGPSPGPTIPLTPPPVGPVMDSRPTLDGVFAEGDYLPIVKVAPIYPQRALSRGTEGYCTVEYTVTRQGTIRDPFVVPGQCTSSLFERASIQAALKFKYKPRVIDGQPIEVPGVQNRFRFEIGE</sequence>
<evidence type="ECO:0000256" key="5">
    <source>
        <dbReference type="ARBA" id="ARBA00022519"/>
    </source>
</evidence>
<comment type="caution">
    <text evidence="12">The sequence shown here is derived from an EMBL/GenBank/DDBJ whole genome shotgun (WGS) entry which is preliminary data.</text>
</comment>
<feature type="compositionally biased region" description="Basic and acidic residues" evidence="10">
    <location>
        <begin position="24"/>
        <end position="38"/>
    </location>
</feature>
<feature type="domain" description="TonB C-terminal" evidence="11">
    <location>
        <begin position="86"/>
        <end position="179"/>
    </location>
</feature>
<dbReference type="InterPro" id="IPR006260">
    <property type="entry name" value="TonB/TolA_C"/>
</dbReference>
<dbReference type="NCBIfam" id="TIGR01352">
    <property type="entry name" value="tonB_Cterm"/>
    <property type="match status" value="1"/>
</dbReference>
<evidence type="ECO:0000259" key="11">
    <source>
        <dbReference type="PROSITE" id="PS52015"/>
    </source>
</evidence>
<feature type="region of interest" description="Disordered" evidence="10">
    <location>
        <begin position="24"/>
        <end position="78"/>
    </location>
</feature>
<evidence type="ECO:0000256" key="8">
    <source>
        <dbReference type="ARBA" id="ARBA00022989"/>
    </source>
</evidence>
<evidence type="ECO:0000256" key="7">
    <source>
        <dbReference type="ARBA" id="ARBA00022927"/>
    </source>
</evidence>
<protein>
    <submittedName>
        <fullName evidence="12">TonB family protein</fullName>
    </submittedName>
</protein>
<dbReference type="GO" id="GO:0015031">
    <property type="term" value="P:protein transport"/>
    <property type="evidence" value="ECO:0007669"/>
    <property type="project" value="UniProtKB-KW"/>
</dbReference>
<evidence type="ECO:0000256" key="4">
    <source>
        <dbReference type="ARBA" id="ARBA00022475"/>
    </source>
</evidence>
<accession>A0A5N0T815</accession>
<organism evidence="12 13">
    <name type="scientific">Marinihelvus fidelis</name>
    <dbReference type="NCBI Taxonomy" id="2613842"/>
    <lineage>
        <taxon>Bacteria</taxon>
        <taxon>Pseudomonadati</taxon>
        <taxon>Pseudomonadota</taxon>
        <taxon>Gammaproteobacteria</taxon>
        <taxon>Chromatiales</taxon>
        <taxon>Wenzhouxiangellaceae</taxon>
        <taxon>Marinihelvus</taxon>
    </lineage>
</organism>
<evidence type="ECO:0000313" key="13">
    <source>
        <dbReference type="Proteomes" id="UP000325372"/>
    </source>
</evidence>
<comment type="subcellular location">
    <subcellularLocation>
        <location evidence="1">Cell inner membrane</location>
        <topology evidence="1">Single-pass membrane protein</topology>
        <orientation evidence="1">Periplasmic side</orientation>
    </subcellularLocation>
</comment>
<evidence type="ECO:0000256" key="3">
    <source>
        <dbReference type="ARBA" id="ARBA00022448"/>
    </source>
</evidence>
<feature type="compositionally biased region" description="Pro residues" evidence="10">
    <location>
        <begin position="40"/>
        <end position="53"/>
    </location>
</feature>
<keyword evidence="5" id="KW-0997">Cell inner membrane</keyword>